<reference evidence="1 2" key="1">
    <citation type="journal article" date="2021" name="BMC Genomics">
        <title>Datura genome reveals duplications of psychoactive alkaloid biosynthetic genes and high mutation rate following tissue culture.</title>
        <authorList>
            <person name="Rajewski A."/>
            <person name="Carter-House D."/>
            <person name="Stajich J."/>
            <person name="Litt A."/>
        </authorList>
    </citation>
    <scope>NUCLEOTIDE SEQUENCE [LARGE SCALE GENOMIC DNA]</scope>
    <source>
        <strain evidence="1">AR-01</strain>
    </source>
</reference>
<sequence>MGRHRQNVQQIGKLVTPAIGIQRELSSPTFESFLPLKYQLIEEGHETVSFDDEVKLRFITDKGKEPMLKTLKFIPPTSPEAKLIVKIAEDDVHLEAKQWETSRVGYVIGDKPYDRLMENCITSFWNFVANFRS</sequence>
<name>A0ABS8SI55_DATST</name>
<evidence type="ECO:0000313" key="1">
    <source>
        <dbReference type="EMBL" id="MCD7458515.1"/>
    </source>
</evidence>
<comment type="caution">
    <text evidence="1">The sequence shown here is derived from an EMBL/GenBank/DDBJ whole genome shotgun (WGS) entry which is preliminary data.</text>
</comment>
<gene>
    <name evidence="1" type="ORF">HAX54_038431</name>
</gene>
<accession>A0ABS8SI55</accession>
<protein>
    <submittedName>
        <fullName evidence="1">Uncharacterized protein</fullName>
    </submittedName>
</protein>
<dbReference type="Proteomes" id="UP000823775">
    <property type="component" value="Unassembled WGS sequence"/>
</dbReference>
<dbReference type="EMBL" id="JACEIK010000525">
    <property type="protein sequence ID" value="MCD7458515.1"/>
    <property type="molecule type" value="Genomic_DNA"/>
</dbReference>
<organism evidence="1 2">
    <name type="scientific">Datura stramonium</name>
    <name type="common">Jimsonweed</name>
    <name type="synonym">Common thornapple</name>
    <dbReference type="NCBI Taxonomy" id="4076"/>
    <lineage>
        <taxon>Eukaryota</taxon>
        <taxon>Viridiplantae</taxon>
        <taxon>Streptophyta</taxon>
        <taxon>Embryophyta</taxon>
        <taxon>Tracheophyta</taxon>
        <taxon>Spermatophyta</taxon>
        <taxon>Magnoliopsida</taxon>
        <taxon>eudicotyledons</taxon>
        <taxon>Gunneridae</taxon>
        <taxon>Pentapetalae</taxon>
        <taxon>asterids</taxon>
        <taxon>lamiids</taxon>
        <taxon>Solanales</taxon>
        <taxon>Solanaceae</taxon>
        <taxon>Solanoideae</taxon>
        <taxon>Datureae</taxon>
        <taxon>Datura</taxon>
    </lineage>
</organism>
<keyword evidence="2" id="KW-1185">Reference proteome</keyword>
<evidence type="ECO:0000313" key="2">
    <source>
        <dbReference type="Proteomes" id="UP000823775"/>
    </source>
</evidence>
<proteinExistence type="predicted"/>